<gene>
    <name evidence="2" type="ORF">PaecuDRAFT_2384</name>
</gene>
<evidence type="ECO:0000313" key="3">
    <source>
        <dbReference type="Proteomes" id="UP000005387"/>
    </source>
</evidence>
<dbReference type="Proteomes" id="UP000005387">
    <property type="component" value="Unassembled WGS sequence"/>
</dbReference>
<proteinExistence type="predicted"/>
<evidence type="ECO:0000313" key="2">
    <source>
        <dbReference type="EMBL" id="EFM11131.1"/>
    </source>
</evidence>
<feature type="compositionally biased region" description="Basic and acidic residues" evidence="1">
    <location>
        <begin position="1"/>
        <end position="24"/>
    </location>
</feature>
<accession>E0I9P7</accession>
<dbReference type="AlphaFoldDB" id="E0I9P7"/>
<name>E0I9P7_9BACL</name>
<evidence type="ECO:0000256" key="1">
    <source>
        <dbReference type="SAM" id="MobiDB-lite"/>
    </source>
</evidence>
<reference evidence="2 3" key="1">
    <citation type="submission" date="2010-07" db="EMBL/GenBank/DDBJ databases">
        <title>The draft genome of Paenibacillus curdlanolyticus YK9.</title>
        <authorList>
            <consortium name="US DOE Joint Genome Institute (JGI-PGF)"/>
            <person name="Lucas S."/>
            <person name="Copeland A."/>
            <person name="Lapidus A."/>
            <person name="Cheng J.-F."/>
            <person name="Bruce D."/>
            <person name="Goodwin L."/>
            <person name="Pitluck S."/>
            <person name="Land M.L."/>
            <person name="Hauser L."/>
            <person name="Chang Y.-J."/>
            <person name="Jeffries C."/>
            <person name="Anderson I.J."/>
            <person name="Johnson E."/>
            <person name="Loganathan U."/>
            <person name="Mulhopadhyay B."/>
            <person name="Kyrpides N."/>
            <person name="Woyke T.J."/>
        </authorList>
    </citation>
    <scope>NUCLEOTIDE SEQUENCE [LARGE SCALE GENOMIC DNA]</scope>
    <source>
        <strain evidence="2 3">YK9</strain>
    </source>
</reference>
<organism evidence="2 3">
    <name type="scientific">Paenibacillus curdlanolyticus YK9</name>
    <dbReference type="NCBI Taxonomy" id="717606"/>
    <lineage>
        <taxon>Bacteria</taxon>
        <taxon>Bacillati</taxon>
        <taxon>Bacillota</taxon>
        <taxon>Bacilli</taxon>
        <taxon>Bacillales</taxon>
        <taxon>Paenibacillaceae</taxon>
        <taxon>Paenibacillus</taxon>
    </lineage>
</organism>
<dbReference type="EMBL" id="AEDD01000005">
    <property type="protein sequence ID" value="EFM11131.1"/>
    <property type="molecule type" value="Genomic_DNA"/>
</dbReference>
<feature type="region of interest" description="Disordered" evidence="1">
    <location>
        <begin position="1"/>
        <end position="39"/>
    </location>
</feature>
<sequence length="39" mass="4541">MSEQEKQPKHDEEIVNKPQDRQEDVETAFPTAVNDQITD</sequence>
<protein>
    <submittedName>
        <fullName evidence="2">Uncharacterized protein</fullName>
    </submittedName>
</protein>
<keyword evidence="3" id="KW-1185">Reference proteome</keyword>